<dbReference type="Proteomes" id="UP000030688">
    <property type="component" value="Unassembled WGS sequence"/>
</dbReference>
<evidence type="ECO:0008006" key="4">
    <source>
        <dbReference type="Google" id="ProtNLM"/>
    </source>
</evidence>
<keyword evidence="1" id="KW-0472">Membrane</keyword>
<dbReference type="Pfam" id="PF02009">
    <property type="entry name" value="RIFIN"/>
    <property type="match status" value="1"/>
</dbReference>
<dbReference type="InterPro" id="IPR006373">
    <property type="entry name" value="VSA_Rifin"/>
</dbReference>
<feature type="transmembrane region" description="Helical" evidence="1">
    <location>
        <begin position="148"/>
        <end position="169"/>
    </location>
</feature>
<evidence type="ECO:0000313" key="3">
    <source>
        <dbReference type="Proteomes" id="UP000030688"/>
    </source>
</evidence>
<reference evidence="3" key="1">
    <citation type="submission" date="2007-11" db="EMBL/GenBank/DDBJ databases">
        <authorList>
            <consortium name="The Broad Institute Genome Sequencing Platform"/>
            <person name="Volkman S.K."/>
            <person name="Daily J.P."/>
            <person name="Sarr O."/>
            <person name="Ndiaye D."/>
            <person name="Ndir O."/>
            <person name="Mboup S."/>
            <person name="Lukens A."/>
            <person name="Stange-Thomann N."/>
            <person name="Mauceli E."/>
            <person name="Gnerre S."/>
            <person name="Jaffe D."/>
            <person name="Zainoun J."/>
            <person name="Wiegand R.C."/>
            <person name="Birren B."/>
            <person name="Galagan J."/>
            <person name="Lander E."/>
            <person name="Wirth D.F."/>
        </authorList>
    </citation>
    <scope>NUCLEOTIDE SEQUENCE [LARGE SCALE GENOMIC DNA]</scope>
    <source>
        <strain evidence="3">7G8</strain>
    </source>
</reference>
<reference evidence="2 3" key="2">
    <citation type="submission" date="2013-02" db="EMBL/GenBank/DDBJ databases">
        <title>The Genome Sequence of Plasmodium falciparum 7G8.</title>
        <authorList>
            <consortium name="The Broad Institute Genome Sequencing Platform"/>
            <consortium name="The Broad Institute Genome Sequencing Center for Infectious Disease"/>
            <person name="Neafsey D."/>
            <person name="Cheeseman I."/>
            <person name="Volkman S."/>
            <person name="Adams J."/>
            <person name="Walker B."/>
            <person name="Young S.K."/>
            <person name="Zeng Q."/>
            <person name="Gargeya S."/>
            <person name="Fitzgerald M."/>
            <person name="Haas B."/>
            <person name="Abouelleil A."/>
            <person name="Alvarado L."/>
            <person name="Arachchi H.M."/>
            <person name="Berlin A.M."/>
            <person name="Chapman S.B."/>
            <person name="Dewar J."/>
            <person name="Goldberg J."/>
            <person name="Griggs A."/>
            <person name="Gujja S."/>
            <person name="Hansen M."/>
            <person name="Howarth C."/>
            <person name="Imamovic A."/>
            <person name="Larimer J."/>
            <person name="McCowan C."/>
            <person name="Murphy C."/>
            <person name="Neiman D."/>
            <person name="Pearson M."/>
            <person name="Priest M."/>
            <person name="Roberts A."/>
            <person name="Saif S."/>
            <person name="Shea T."/>
            <person name="Sisk P."/>
            <person name="Sykes S."/>
            <person name="Wortman J."/>
            <person name="Nusbaum C."/>
            <person name="Birren B."/>
        </authorList>
    </citation>
    <scope>NUCLEOTIDE SEQUENCE [LARGE SCALE GENOMIC DNA]</scope>
    <source>
        <strain evidence="2 3">7G8</strain>
    </source>
</reference>
<organism evidence="2 3">
    <name type="scientific">Plasmodium falciparum (isolate 7G8)</name>
    <dbReference type="NCBI Taxonomy" id="57266"/>
    <lineage>
        <taxon>Eukaryota</taxon>
        <taxon>Sar</taxon>
        <taxon>Alveolata</taxon>
        <taxon>Apicomplexa</taxon>
        <taxon>Aconoidasida</taxon>
        <taxon>Haemosporida</taxon>
        <taxon>Plasmodiidae</taxon>
        <taxon>Plasmodium</taxon>
        <taxon>Plasmodium (Laverania)</taxon>
    </lineage>
</organism>
<proteinExistence type="predicted"/>
<evidence type="ECO:0000256" key="1">
    <source>
        <dbReference type="SAM" id="Phobius"/>
    </source>
</evidence>
<accession>W7FUX9</accession>
<gene>
    <name evidence="2" type="ORF">PFBG_00175</name>
</gene>
<name>W7FUX9_PLAF8</name>
<sequence length="189" mass="21054">MVQVAMDAAKKAAIAEGAEAGIAEGIKVAIQGVPKKFLLYTLNGKELQAVINANNFQNPSFFYGEIMAEYVSWKKSDMVNSYGLFSFIEESCENNPDKIMKFILANSNDIAKDAGKAATKMTTQTTEALTLKKTAEATSTSAIFSNPIVISFIVLVIIVLILLIIYLILRYRRKRKMKKKLQYLKLLKE</sequence>
<protein>
    <recommendedName>
        <fullName evidence="4">Rifin</fullName>
    </recommendedName>
</protein>
<dbReference type="EMBL" id="KE123579">
    <property type="protein sequence ID" value="EUR81795.1"/>
    <property type="molecule type" value="Genomic_DNA"/>
</dbReference>
<dbReference type="AlphaFoldDB" id="W7FUX9"/>
<evidence type="ECO:0000313" key="2">
    <source>
        <dbReference type="EMBL" id="EUR81795.1"/>
    </source>
</evidence>
<keyword evidence="1" id="KW-0812">Transmembrane</keyword>
<keyword evidence="1" id="KW-1133">Transmembrane helix</keyword>